<evidence type="ECO:0000313" key="2">
    <source>
        <dbReference type="EMBL" id="PAV86444.1"/>
    </source>
</evidence>
<keyword evidence="3" id="KW-1185">Reference proteome</keyword>
<evidence type="ECO:0000313" key="3">
    <source>
        <dbReference type="Proteomes" id="UP000218231"/>
    </source>
</evidence>
<accession>A0A2A2LJS2</accession>
<name>A0A2A2LJS2_9BILA</name>
<dbReference type="PANTHER" id="PTHR32046:SF11">
    <property type="entry name" value="IMMUNE-ASSOCIATED NUCLEOTIDE-BINDING PROTEIN 10-LIKE"/>
    <property type="match status" value="1"/>
</dbReference>
<comment type="caution">
    <text evidence="2">The sequence shown here is derived from an EMBL/GenBank/DDBJ whole genome shotgun (WGS) entry which is preliminary data.</text>
</comment>
<sequence length="210" mass="24140">MKSEHIENHNYMHNDTVDESINCKNETVSLNEAQALILALSKPLADISQNIQYNILFLDEEITKPRKDTPGGGVFIKAMRIPSLRIRIDKYKAEQKVIDGICAKFGAFLRSCAIVPYNDCIEDYLKFNIKEVERQHENTKEPELLDKVQRLNEQLAQYQQTKRVLELMESEQAKKVTAEEIKQMQAQLEALELSGPDIKKLFDATLNDTK</sequence>
<dbReference type="OrthoDB" id="5900956at2759"/>
<evidence type="ECO:0000256" key="1">
    <source>
        <dbReference type="SAM" id="Coils"/>
    </source>
</evidence>
<proteinExistence type="predicted"/>
<dbReference type="PANTHER" id="PTHR32046">
    <property type="entry name" value="G DOMAIN-CONTAINING PROTEIN"/>
    <property type="match status" value="1"/>
</dbReference>
<feature type="coiled-coil region" evidence="1">
    <location>
        <begin position="141"/>
        <end position="194"/>
    </location>
</feature>
<dbReference type="AlphaFoldDB" id="A0A2A2LJS2"/>
<gene>
    <name evidence="2" type="ORF">WR25_18654</name>
</gene>
<keyword evidence="1" id="KW-0175">Coiled coil</keyword>
<dbReference type="Proteomes" id="UP000218231">
    <property type="component" value="Unassembled WGS sequence"/>
</dbReference>
<reference evidence="2 3" key="1">
    <citation type="journal article" date="2017" name="Curr. Biol.">
        <title>Genome architecture and evolution of a unichromosomal asexual nematode.</title>
        <authorList>
            <person name="Fradin H."/>
            <person name="Zegar C."/>
            <person name="Gutwein M."/>
            <person name="Lucas J."/>
            <person name="Kovtun M."/>
            <person name="Corcoran D."/>
            <person name="Baugh L.R."/>
            <person name="Kiontke K."/>
            <person name="Gunsalus K."/>
            <person name="Fitch D.H."/>
            <person name="Piano F."/>
        </authorList>
    </citation>
    <scope>NUCLEOTIDE SEQUENCE [LARGE SCALE GENOMIC DNA]</scope>
    <source>
        <strain evidence="2">PF1309</strain>
    </source>
</reference>
<organism evidence="2 3">
    <name type="scientific">Diploscapter pachys</name>
    <dbReference type="NCBI Taxonomy" id="2018661"/>
    <lineage>
        <taxon>Eukaryota</taxon>
        <taxon>Metazoa</taxon>
        <taxon>Ecdysozoa</taxon>
        <taxon>Nematoda</taxon>
        <taxon>Chromadorea</taxon>
        <taxon>Rhabditida</taxon>
        <taxon>Rhabditina</taxon>
        <taxon>Rhabditomorpha</taxon>
        <taxon>Rhabditoidea</taxon>
        <taxon>Rhabditidae</taxon>
        <taxon>Diploscapter</taxon>
    </lineage>
</organism>
<protein>
    <submittedName>
        <fullName evidence="2">Uncharacterized protein</fullName>
    </submittedName>
</protein>
<dbReference type="EMBL" id="LIAE01006664">
    <property type="protein sequence ID" value="PAV86444.1"/>
    <property type="molecule type" value="Genomic_DNA"/>
</dbReference>